<accession>A0AAE1M9D8</accession>
<proteinExistence type="predicted"/>
<organism evidence="2 3">
    <name type="scientific">Acacia crassicarpa</name>
    <name type="common">northern wattle</name>
    <dbReference type="NCBI Taxonomy" id="499986"/>
    <lineage>
        <taxon>Eukaryota</taxon>
        <taxon>Viridiplantae</taxon>
        <taxon>Streptophyta</taxon>
        <taxon>Embryophyta</taxon>
        <taxon>Tracheophyta</taxon>
        <taxon>Spermatophyta</taxon>
        <taxon>Magnoliopsida</taxon>
        <taxon>eudicotyledons</taxon>
        <taxon>Gunneridae</taxon>
        <taxon>Pentapetalae</taxon>
        <taxon>rosids</taxon>
        <taxon>fabids</taxon>
        <taxon>Fabales</taxon>
        <taxon>Fabaceae</taxon>
        <taxon>Caesalpinioideae</taxon>
        <taxon>mimosoid clade</taxon>
        <taxon>Acacieae</taxon>
        <taxon>Acacia</taxon>
    </lineage>
</organism>
<evidence type="ECO:0000313" key="2">
    <source>
        <dbReference type="EMBL" id="KAK4258607.1"/>
    </source>
</evidence>
<comment type="caution">
    <text evidence="2">The sequence shown here is derived from an EMBL/GenBank/DDBJ whole genome shotgun (WGS) entry which is preliminary data.</text>
</comment>
<dbReference type="EMBL" id="JAWXYG010000011">
    <property type="protein sequence ID" value="KAK4258607.1"/>
    <property type="molecule type" value="Genomic_DNA"/>
</dbReference>
<dbReference type="PANTHER" id="PTHR45657:SF29">
    <property type="entry name" value="PHOSPHATIDYLINOSITOL_PHOSPHATIDYLCHOLINE TRANSFER PROTEIN SFH12"/>
    <property type="match status" value="1"/>
</dbReference>
<feature type="coiled-coil region" evidence="1">
    <location>
        <begin position="79"/>
        <end position="120"/>
    </location>
</feature>
<evidence type="ECO:0000313" key="3">
    <source>
        <dbReference type="Proteomes" id="UP001293593"/>
    </source>
</evidence>
<protein>
    <submittedName>
        <fullName evidence="2">Uncharacterized protein</fullName>
    </submittedName>
</protein>
<dbReference type="Proteomes" id="UP001293593">
    <property type="component" value="Unassembled WGS sequence"/>
</dbReference>
<keyword evidence="1" id="KW-0175">Coiled coil</keyword>
<name>A0AAE1M9D8_9FABA</name>
<dbReference type="PANTHER" id="PTHR45657">
    <property type="entry name" value="CRAL-TRIO DOMAIN-CONTAINING PROTEIN YKL091C-RELATED"/>
    <property type="match status" value="1"/>
</dbReference>
<sequence>MALLMGITTMIRIMSKIPRKLTEAAFYDCSVQCESAKMVPPGVSMQYHMALIKRVAELEEKVTVLSVKPSMPKEKEELLNATLNRVQSLEQELAASKKALDEAFTRHDELQASIEKKMKKKKKFVSHLNSDAASPRFLCSLTKFKNLVA</sequence>
<reference evidence="2" key="1">
    <citation type="submission" date="2023-10" db="EMBL/GenBank/DDBJ databases">
        <title>Chromosome-level genome of the transformable northern wattle, Acacia crassicarpa.</title>
        <authorList>
            <person name="Massaro I."/>
            <person name="Sinha N.R."/>
            <person name="Poethig S."/>
            <person name="Leichty A.R."/>
        </authorList>
    </citation>
    <scope>NUCLEOTIDE SEQUENCE</scope>
    <source>
        <strain evidence="2">Acra3RX</strain>
        <tissue evidence="2">Leaf</tissue>
    </source>
</reference>
<dbReference type="InterPro" id="IPR051026">
    <property type="entry name" value="PI/PC_transfer"/>
</dbReference>
<evidence type="ECO:0000256" key="1">
    <source>
        <dbReference type="SAM" id="Coils"/>
    </source>
</evidence>
<dbReference type="AlphaFoldDB" id="A0AAE1M9D8"/>
<gene>
    <name evidence="2" type="ORF">QN277_005039</name>
</gene>
<keyword evidence="3" id="KW-1185">Reference proteome</keyword>